<evidence type="ECO:0000256" key="3">
    <source>
        <dbReference type="ARBA" id="ARBA00022729"/>
    </source>
</evidence>
<dbReference type="GO" id="GO:0043005">
    <property type="term" value="C:neuron projection"/>
    <property type="evidence" value="ECO:0007669"/>
    <property type="project" value="TreeGrafter"/>
</dbReference>
<comment type="subcellular location">
    <subcellularLocation>
        <location evidence="1">Cell membrane</location>
    </subcellularLocation>
</comment>
<dbReference type="FunFam" id="2.60.40.10:FF:000328">
    <property type="entry name" value="CLUMA_CG000981, isoform A"/>
    <property type="match status" value="1"/>
</dbReference>
<keyword evidence="4" id="KW-0677">Repeat</keyword>
<keyword evidence="12" id="KW-1185">Reference proteome</keyword>
<name>A0A7R9A350_9CRUS</name>
<dbReference type="PANTHER" id="PTHR12231:SF157">
    <property type="entry name" value="DPR-INTERACTING PROTEIN EPSILON-RELATED"/>
    <property type="match status" value="1"/>
</dbReference>
<keyword evidence="7" id="KW-0325">Glycoprotein</keyword>
<evidence type="ECO:0000259" key="10">
    <source>
        <dbReference type="PROSITE" id="PS50835"/>
    </source>
</evidence>
<feature type="compositionally biased region" description="Basic and acidic residues" evidence="9">
    <location>
        <begin position="364"/>
        <end position="384"/>
    </location>
</feature>
<dbReference type="Proteomes" id="UP000677054">
    <property type="component" value="Unassembled WGS sequence"/>
</dbReference>
<dbReference type="AlphaFoldDB" id="A0A7R9A350"/>
<protein>
    <recommendedName>
        <fullName evidence="10">Ig-like domain-containing protein</fullName>
    </recommendedName>
</protein>
<sequence>MNQWKQRLRAVVDQNGGPDRTSLHREEPEPTFVDKIENQTVPAGRDVVFSCRVTRLGSYKVAWIHAKQAAILTVKSHVITRNPRISVTHGETHLAWHLHITDVQPSDAGGYMCQINTLPPKSITAFLHVVVPPEIVDTETSKDLIVRENSNVSLTCKASGSPPPSVYWERQDGAHITLNRTHSVLRFDGEVVNLVKVDRKDMGVYLCKAQNGVPPIRTKRVKVNVDFPPYLWIQHQLVGAPLHATVTLECQTEAHPDSINSWTREDGNMITADRRDAKYTIDVITTGQNSYQKRMQLTIHDLQKTDFGTYHCLANNSAGDTQGSITLEEKPSPLTTESPKATSPDVKGVWGTDEETNDIYHVQDRDKPHENGGKRMGEEDDIHRQTFQRKRKKTHKTQTDYLNSTDRAGSVESGNVMKLLLPVLVVSSSGILLS</sequence>
<organism evidence="11">
    <name type="scientific">Darwinula stevensoni</name>
    <dbReference type="NCBI Taxonomy" id="69355"/>
    <lineage>
        <taxon>Eukaryota</taxon>
        <taxon>Metazoa</taxon>
        <taxon>Ecdysozoa</taxon>
        <taxon>Arthropoda</taxon>
        <taxon>Crustacea</taxon>
        <taxon>Oligostraca</taxon>
        <taxon>Ostracoda</taxon>
        <taxon>Podocopa</taxon>
        <taxon>Podocopida</taxon>
        <taxon>Darwinulocopina</taxon>
        <taxon>Darwinuloidea</taxon>
        <taxon>Darwinulidae</taxon>
        <taxon>Darwinula</taxon>
    </lineage>
</organism>
<dbReference type="InterPro" id="IPR003599">
    <property type="entry name" value="Ig_sub"/>
</dbReference>
<dbReference type="InterPro" id="IPR013151">
    <property type="entry name" value="Immunoglobulin_dom"/>
</dbReference>
<evidence type="ECO:0000256" key="7">
    <source>
        <dbReference type="ARBA" id="ARBA00023180"/>
    </source>
</evidence>
<evidence type="ECO:0000313" key="12">
    <source>
        <dbReference type="Proteomes" id="UP000677054"/>
    </source>
</evidence>
<dbReference type="PANTHER" id="PTHR12231">
    <property type="entry name" value="CTX-RELATED TYPE I TRANSMEMBRANE PROTEIN"/>
    <property type="match status" value="1"/>
</dbReference>
<dbReference type="Pfam" id="PF13927">
    <property type="entry name" value="Ig_3"/>
    <property type="match status" value="2"/>
</dbReference>
<accession>A0A7R9A350</accession>
<feature type="compositionally biased region" description="Basic residues" evidence="9">
    <location>
        <begin position="386"/>
        <end position="396"/>
    </location>
</feature>
<keyword evidence="2" id="KW-1003">Cell membrane</keyword>
<evidence type="ECO:0000256" key="4">
    <source>
        <dbReference type="ARBA" id="ARBA00022737"/>
    </source>
</evidence>
<dbReference type="SMART" id="SM00409">
    <property type="entry name" value="IG"/>
    <property type="match status" value="3"/>
</dbReference>
<dbReference type="Pfam" id="PF00047">
    <property type="entry name" value="ig"/>
    <property type="match status" value="1"/>
</dbReference>
<feature type="region of interest" description="Disordered" evidence="9">
    <location>
        <begin position="364"/>
        <end position="400"/>
    </location>
</feature>
<keyword evidence="6" id="KW-1015">Disulfide bond</keyword>
<dbReference type="SMART" id="SM00408">
    <property type="entry name" value="IGc2"/>
    <property type="match status" value="3"/>
</dbReference>
<dbReference type="Gene3D" id="2.60.40.10">
    <property type="entry name" value="Immunoglobulins"/>
    <property type="match status" value="3"/>
</dbReference>
<feature type="domain" description="Ig-like" evidence="10">
    <location>
        <begin position="133"/>
        <end position="224"/>
    </location>
</feature>
<dbReference type="PROSITE" id="PS50835">
    <property type="entry name" value="IG_LIKE"/>
    <property type="match status" value="3"/>
</dbReference>
<dbReference type="InterPro" id="IPR013106">
    <property type="entry name" value="Ig_V-set"/>
</dbReference>
<proteinExistence type="predicted"/>
<dbReference type="EMBL" id="LR900513">
    <property type="protein sequence ID" value="CAD7245939.1"/>
    <property type="molecule type" value="Genomic_DNA"/>
</dbReference>
<evidence type="ECO:0000256" key="9">
    <source>
        <dbReference type="SAM" id="MobiDB-lite"/>
    </source>
</evidence>
<keyword evidence="8" id="KW-0393">Immunoglobulin domain</keyword>
<evidence type="ECO:0000256" key="8">
    <source>
        <dbReference type="ARBA" id="ARBA00023319"/>
    </source>
</evidence>
<keyword evidence="5" id="KW-0472">Membrane</keyword>
<dbReference type="GO" id="GO:0005886">
    <property type="term" value="C:plasma membrane"/>
    <property type="evidence" value="ECO:0007669"/>
    <property type="project" value="UniProtKB-SubCell"/>
</dbReference>
<dbReference type="InterPro" id="IPR003598">
    <property type="entry name" value="Ig_sub2"/>
</dbReference>
<dbReference type="OrthoDB" id="10012075at2759"/>
<evidence type="ECO:0000256" key="5">
    <source>
        <dbReference type="ARBA" id="ARBA00023136"/>
    </source>
</evidence>
<evidence type="ECO:0000256" key="6">
    <source>
        <dbReference type="ARBA" id="ARBA00023157"/>
    </source>
</evidence>
<dbReference type="InterPro" id="IPR007110">
    <property type="entry name" value="Ig-like_dom"/>
</dbReference>
<feature type="domain" description="Ig-like" evidence="10">
    <location>
        <begin position="30"/>
        <end position="124"/>
    </location>
</feature>
<dbReference type="SUPFAM" id="SSF48726">
    <property type="entry name" value="Immunoglobulin"/>
    <property type="match status" value="3"/>
</dbReference>
<dbReference type="SMART" id="SM00406">
    <property type="entry name" value="IGv"/>
    <property type="match status" value="3"/>
</dbReference>
<reference evidence="11" key="1">
    <citation type="submission" date="2020-11" db="EMBL/GenBank/DDBJ databases">
        <authorList>
            <person name="Tran Van P."/>
        </authorList>
    </citation>
    <scope>NUCLEOTIDE SEQUENCE</scope>
</reference>
<dbReference type="InterPro" id="IPR013783">
    <property type="entry name" value="Ig-like_fold"/>
</dbReference>
<dbReference type="InterPro" id="IPR036179">
    <property type="entry name" value="Ig-like_dom_sf"/>
</dbReference>
<gene>
    <name evidence="11" type="ORF">DSTB1V02_LOCUS5805</name>
</gene>
<evidence type="ECO:0000256" key="2">
    <source>
        <dbReference type="ARBA" id="ARBA00022475"/>
    </source>
</evidence>
<evidence type="ECO:0000313" key="11">
    <source>
        <dbReference type="EMBL" id="CAD7245939.1"/>
    </source>
</evidence>
<evidence type="ECO:0000256" key="1">
    <source>
        <dbReference type="ARBA" id="ARBA00004236"/>
    </source>
</evidence>
<feature type="domain" description="Ig-like" evidence="10">
    <location>
        <begin position="229"/>
        <end position="326"/>
    </location>
</feature>
<keyword evidence="3" id="KW-0732">Signal</keyword>
<dbReference type="InterPro" id="IPR051170">
    <property type="entry name" value="Neural/epithelial_adhesion"/>
</dbReference>
<feature type="region of interest" description="Disordered" evidence="9">
    <location>
        <begin position="318"/>
        <end position="351"/>
    </location>
</feature>
<dbReference type="EMBL" id="CAJPEV010000996">
    <property type="protein sequence ID" value="CAG0890010.1"/>
    <property type="molecule type" value="Genomic_DNA"/>
</dbReference>